<dbReference type="Pfam" id="PF07963">
    <property type="entry name" value="N_methyl"/>
    <property type="match status" value="1"/>
</dbReference>
<protein>
    <recommendedName>
        <fullName evidence="4">Prepilin-type N-terminal cleavage/methylation domain-containing protein</fullName>
    </recommendedName>
</protein>
<sequence>MRGERRVAKSRCGGFTLLEVVFVLVLLGVMALLTSRMFTNFVSGYTMARNSTAAVQKAQNALQRMTIDFTYLTPASSSGGTNSISYNTSLDNDAIVISQSDDKIMYSLNGTGYVLTDGVAADSLRFTYYTNYAAPAATTFDSSGTSLIGISFTMVGDDPSQGFSQAYSTRVALNKIKDE</sequence>
<dbReference type="STRING" id="596151.DesfrDRAFT_3353"/>
<evidence type="ECO:0000313" key="3">
    <source>
        <dbReference type="Proteomes" id="UP000006250"/>
    </source>
</evidence>
<keyword evidence="1" id="KW-0812">Transmembrane</keyword>
<dbReference type="AlphaFoldDB" id="E1K0F3"/>
<dbReference type="InterPro" id="IPR012902">
    <property type="entry name" value="N_methyl_site"/>
</dbReference>
<dbReference type="NCBIfam" id="TIGR02532">
    <property type="entry name" value="IV_pilin_GFxxxE"/>
    <property type="match status" value="1"/>
</dbReference>
<dbReference type="EMBL" id="AECZ01000030">
    <property type="protein sequence ID" value="EFL49896.1"/>
    <property type="molecule type" value="Genomic_DNA"/>
</dbReference>
<dbReference type="OrthoDB" id="5453991at2"/>
<name>E1K0F3_SOLFR</name>
<organism evidence="2 3">
    <name type="scientific">Solidesulfovibrio fructosivorans JJ]</name>
    <dbReference type="NCBI Taxonomy" id="596151"/>
    <lineage>
        <taxon>Bacteria</taxon>
        <taxon>Pseudomonadati</taxon>
        <taxon>Thermodesulfobacteriota</taxon>
        <taxon>Desulfovibrionia</taxon>
        <taxon>Desulfovibrionales</taxon>
        <taxon>Desulfovibrionaceae</taxon>
        <taxon>Solidesulfovibrio</taxon>
    </lineage>
</organism>
<dbReference type="RefSeq" id="WP_005995823.1">
    <property type="nucleotide sequence ID" value="NZ_AECZ01000030.1"/>
</dbReference>
<evidence type="ECO:0000256" key="1">
    <source>
        <dbReference type="SAM" id="Phobius"/>
    </source>
</evidence>
<comment type="caution">
    <text evidence="2">The sequence shown here is derived from an EMBL/GenBank/DDBJ whole genome shotgun (WGS) entry which is preliminary data.</text>
</comment>
<reference evidence="2 3" key="1">
    <citation type="submission" date="2010-08" db="EMBL/GenBank/DDBJ databases">
        <title>The draft genome of Desulfovibrio fructosovorans JJ.</title>
        <authorList>
            <consortium name="US DOE Joint Genome Institute (JGI-PGF)"/>
            <person name="Lucas S."/>
            <person name="Copeland A."/>
            <person name="Lapidus A."/>
            <person name="Cheng J.-F."/>
            <person name="Bruce D."/>
            <person name="Goodwin L."/>
            <person name="Pitluck S."/>
            <person name="Land M.L."/>
            <person name="Hauser L."/>
            <person name="Chang Y.-J."/>
            <person name="Jeffries C."/>
            <person name="Wall J.D."/>
            <person name="Stahl D.A."/>
            <person name="Arkin A.P."/>
            <person name="Dehal P."/>
            <person name="Stolyar S.M."/>
            <person name="Hazen T.C."/>
            <person name="Woyke T.J."/>
        </authorList>
    </citation>
    <scope>NUCLEOTIDE SEQUENCE [LARGE SCALE GENOMIC DNA]</scope>
    <source>
        <strain evidence="2 3">JJ</strain>
    </source>
</reference>
<dbReference type="PROSITE" id="PS00409">
    <property type="entry name" value="PROKAR_NTER_METHYL"/>
    <property type="match status" value="1"/>
</dbReference>
<dbReference type="Proteomes" id="UP000006250">
    <property type="component" value="Unassembled WGS sequence"/>
</dbReference>
<evidence type="ECO:0000313" key="2">
    <source>
        <dbReference type="EMBL" id="EFL49896.1"/>
    </source>
</evidence>
<gene>
    <name evidence="2" type="ORF">DesfrDRAFT_3353</name>
</gene>
<keyword evidence="1" id="KW-1133">Transmembrane helix</keyword>
<dbReference type="SUPFAM" id="SSF54523">
    <property type="entry name" value="Pili subunits"/>
    <property type="match status" value="1"/>
</dbReference>
<keyword evidence="1" id="KW-0472">Membrane</keyword>
<keyword evidence="3" id="KW-1185">Reference proteome</keyword>
<evidence type="ECO:0008006" key="4">
    <source>
        <dbReference type="Google" id="ProtNLM"/>
    </source>
</evidence>
<accession>E1K0F3</accession>
<feature type="transmembrane region" description="Helical" evidence="1">
    <location>
        <begin position="12"/>
        <end position="33"/>
    </location>
</feature>
<proteinExistence type="predicted"/>
<dbReference type="eggNOG" id="ENOG5031827">
    <property type="taxonomic scope" value="Bacteria"/>
</dbReference>
<dbReference type="InterPro" id="IPR045584">
    <property type="entry name" value="Pilin-like"/>
</dbReference>